<keyword evidence="3" id="KW-1185">Reference proteome</keyword>
<sequence length="206" mass="23305">MDKLPDWSVFQERETLSLPGELLSPASEIAMALRLTRAQLAETRQTLQRSEQDNFSELAQQAVLIVQLGRLLESSSAAFLTFTENKVKNPLYPIYKQLQVIQKQMLDTLKKAGVEIEIPLHKTYAEVADYVEIEHWRHQEDITEEMVIDVIEPVIRKGALLRAGRVIMGAPLSQQSYTASEEQPASGQASQGERKDNRNHAQADHQ</sequence>
<feature type="compositionally biased region" description="Basic and acidic residues" evidence="1">
    <location>
        <begin position="192"/>
        <end position="206"/>
    </location>
</feature>
<dbReference type="OrthoDB" id="164646at2"/>
<evidence type="ECO:0000313" key="3">
    <source>
        <dbReference type="Proteomes" id="UP000287224"/>
    </source>
</evidence>
<evidence type="ECO:0000256" key="1">
    <source>
        <dbReference type="SAM" id="MobiDB-lite"/>
    </source>
</evidence>
<protein>
    <recommendedName>
        <fullName evidence="4">Nucleotide exchange factor GrpE</fullName>
    </recommendedName>
</protein>
<evidence type="ECO:0000313" key="2">
    <source>
        <dbReference type="EMBL" id="GCE07571.1"/>
    </source>
</evidence>
<dbReference type="RefSeq" id="WP_126598933.1">
    <property type="nucleotide sequence ID" value="NZ_BIFQ01000001.1"/>
</dbReference>
<feature type="region of interest" description="Disordered" evidence="1">
    <location>
        <begin position="175"/>
        <end position="206"/>
    </location>
</feature>
<dbReference type="EMBL" id="BIFQ01000001">
    <property type="protein sequence ID" value="GCE07571.1"/>
    <property type="molecule type" value="Genomic_DNA"/>
</dbReference>
<name>A0A401ZL13_9CHLR</name>
<accession>A0A401ZL13</accession>
<proteinExistence type="predicted"/>
<comment type="caution">
    <text evidence="2">The sequence shown here is derived from an EMBL/GenBank/DDBJ whole genome shotgun (WGS) entry which is preliminary data.</text>
</comment>
<dbReference type="Proteomes" id="UP000287224">
    <property type="component" value="Unassembled WGS sequence"/>
</dbReference>
<organism evidence="2 3">
    <name type="scientific">Dictyobacter aurantiacus</name>
    <dbReference type="NCBI Taxonomy" id="1936993"/>
    <lineage>
        <taxon>Bacteria</taxon>
        <taxon>Bacillati</taxon>
        <taxon>Chloroflexota</taxon>
        <taxon>Ktedonobacteria</taxon>
        <taxon>Ktedonobacterales</taxon>
        <taxon>Dictyobacteraceae</taxon>
        <taxon>Dictyobacter</taxon>
    </lineage>
</organism>
<evidence type="ECO:0008006" key="4">
    <source>
        <dbReference type="Google" id="ProtNLM"/>
    </source>
</evidence>
<gene>
    <name evidence="2" type="ORF">KDAU_49000</name>
</gene>
<reference evidence="3" key="1">
    <citation type="submission" date="2018-12" db="EMBL/GenBank/DDBJ databases">
        <title>Tengunoibacter tsumagoiensis gen. nov., sp. nov., Dictyobacter kobayashii sp. nov., D. alpinus sp. nov., and D. joshuensis sp. nov. and description of Dictyobacteraceae fam. nov. within the order Ktedonobacterales isolated from Tengu-no-mugimeshi.</title>
        <authorList>
            <person name="Wang C.M."/>
            <person name="Zheng Y."/>
            <person name="Sakai Y."/>
            <person name="Toyoda A."/>
            <person name="Minakuchi Y."/>
            <person name="Abe K."/>
            <person name="Yokota A."/>
            <person name="Yabe S."/>
        </authorList>
    </citation>
    <scope>NUCLEOTIDE SEQUENCE [LARGE SCALE GENOMIC DNA]</scope>
    <source>
        <strain evidence="3">S-27</strain>
    </source>
</reference>
<dbReference type="AlphaFoldDB" id="A0A401ZL13"/>
<feature type="compositionally biased region" description="Polar residues" evidence="1">
    <location>
        <begin position="175"/>
        <end position="191"/>
    </location>
</feature>